<dbReference type="AlphaFoldDB" id="A0A9Q3PWX4"/>
<evidence type="ECO:0000313" key="2">
    <source>
        <dbReference type="EMBL" id="MBW0577098.1"/>
    </source>
</evidence>
<dbReference type="OrthoDB" id="3064439at2759"/>
<name>A0A9Q3PWX4_9BASI</name>
<protein>
    <recommendedName>
        <fullName evidence="1">Tf2-1-like SH3-like domain-containing protein</fullName>
    </recommendedName>
</protein>
<dbReference type="EMBL" id="AVOT02099882">
    <property type="protein sequence ID" value="MBW0577098.1"/>
    <property type="molecule type" value="Genomic_DNA"/>
</dbReference>
<dbReference type="Pfam" id="PF24626">
    <property type="entry name" value="SH3_Tf2-1"/>
    <property type="match status" value="1"/>
</dbReference>
<dbReference type="InterPro" id="IPR056924">
    <property type="entry name" value="SH3_Tf2-1"/>
</dbReference>
<reference evidence="2" key="1">
    <citation type="submission" date="2021-03" db="EMBL/GenBank/DDBJ databases">
        <title>Draft genome sequence of rust myrtle Austropuccinia psidii MF-1, a brazilian biotype.</title>
        <authorList>
            <person name="Quecine M.C."/>
            <person name="Pachon D.M.R."/>
            <person name="Bonatelli M.L."/>
            <person name="Correr F.H."/>
            <person name="Franceschini L.M."/>
            <person name="Leite T.F."/>
            <person name="Margarido G.R.A."/>
            <person name="Almeida C.A."/>
            <person name="Ferrarezi J.A."/>
            <person name="Labate C.A."/>
        </authorList>
    </citation>
    <scope>NUCLEOTIDE SEQUENCE</scope>
    <source>
        <strain evidence="2">MF-1</strain>
    </source>
</reference>
<gene>
    <name evidence="2" type="ORF">O181_116813</name>
</gene>
<sequence length="116" mass="13556">MWSYLKGSQHSLEYAKDKWNMSHATPEFKGGDWVLLFTNNFNKIKECRKLKESFEGPFVIKALHGENSFEVELSEYLSNKQPTFPESLIKPYKAGDDEKFPSKNKVLQNIPLKERK</sequence>
<comment type="caution">
    <text evidence="2">The sequence shown here is derived from an EMBL/GenBank/DDBJ whole genome shotgun (WGS) entry which is preliminary data.</text>
</comment>
<feature type="domain" description="Tf2-1-like SH3-like" evidence="1">
    <location>
        <begin position="31"/>
        <end position="92"/>
    </location>
</feature>
<proteinExistence type="predicted"/>
<keyword evidence="3" id="KW-1185">Reference proteome</keyword>
<evidence type="ECO:0000313" key="3">
    <source>
        <dbReference type="Proteomes" id="UP000765509"/>
    </source>
</evidence>
<accession>A0A9Q3PWX4</accession>
<dbReference type="Proteomes" id="UP000765509">
    <property type="component" value="Unassembled WGS sequence"/>
</dbReference>
<organism evidence="2 3">
    <name type="scientific">Austropuccinia psidii MF-1</name>
    <dbReference type="NCBI Taxonomy" id="1389203"/>
    <lineage>
        <taxon>Eukaryota</taxon>
        <taxon>Fungi</taxon>
        <taxon>Dikarya</taxon>
        <taxon>Basidiomycota</taxon>
        <taxon>Pucciniomycotina</taxon>
        <taxon>Pucciniomycetes</taxon>
        <taxon>Pucciniales</taxon>
        <taxon>Sphaerophragmiaceae</taxon>
        <taxon>Austropuccinia</taxon>
    </lineage>
</organism>
<evidence type="ECO:0000259" key="1">
    <source>
        <dbReference type="Pfam" id="PF24626"/>
    </source>
</evidence>